<reference evidence="1" key="1">
    <citation type="submission" date="2020-06" db="EMBL/GenBank/DDBJ databases">
        <authorList>
            <person name="Li T."/>
            <person name="Hu X."/>
            <person name="Zhang T."/>
            <person name="Song X."/>
            <person name="Zhang H."/>
            <person name="Dai N."/>
            <person name="Sheng W."/>
            <person name="Hou X."/>
            <person name="Wei L."/>
        </authorList>
    </citation>
    <scope>NUCLEOTIDE SEQUENCE</scope>
    <source>
        <strain evidence="1">KEN1</strain>
        <tissue evidence="1">Leaf</tissue>
    </source>
</reference>
<evidence type="ECO:0000313" key="1">
    <source>
        <dbReference type="EMBL" id="KAL0458825.1"/>
    </source>
</evidence>
<gene>
    <name evidence="1" type="ORF">Slati_0509700</name>
</gene>
<organism evidence="1">
    <name type="scientific">Sesamum latifolium</name>
    <dbReference type="NCBI Taxonomy" id="2727402"/>
    <lineage>
        <taxon>Eukaryota</taxon>
        <taxon>Viridiplantae</taxon>
        <taxon>Streptophyta</taxon>
        <taxon>Embryophyta</taxon>
        <taxon>Tracheophyta</taxon>
        <taxon>Spermatophyta</taxon>
        <taxon>Magnoliopsida</taxon>
        <taxon>eudicotyledons</taxon>
        <taxon>Gunneridae</taxon>
        <taxon>Pentapetalae</taxon>
        <taxon>asterids</taxon>
        <taxon>lamiids</taxon>
        <taxon>Lamiales</taxon>
        <taxon>Pedaliaceae</taxon>
        <taxon>Sesamum</taxon>
    </lineage>
</organism>
<proteinExistence type="predicted"/>
<dbReference type="EMBL" id="JACGWN010000002">
    <property type="protein sequence ID" value="KAL0458825.1"/>
    <property type="molecule type" value="Genomic_DNA"/>
</dbReference>
<comment type="caution">
    <text evidence="1">The sequence shown here is derived from an EMBL/GenBank/DDBJ whole genome shotgun (WGS) entry which is preliminary data.</text>
</comment>
<reference evidence="1" key="2">
    <citation type="journal article" date="2024" name="Plant">
        <title>Genomic evolution and insights into agronomic trait innovations of Sesamum species.</title>
        <authorList>
            <person name="Miao H."/>
            <person name="Wang L."/>
            <person name="Qu L."/>
            <person name="Liu H."/>
            <person name="Sun Y."/>
            <person name="Le M."/>
            <person name="Wang Q."/>
            <person name="Wei S."/>
            <person name="Zheng Y."/>
            <person name="Lin W."/>
            <person name="Duan Y."/>
            <person name="Cao H."/>
            <person name="Xiong S."/>
            <person name="Wang X."/>
            <person name="Wei L."/>
            <person name="Li C."/>
            <person name="Ma Q."/>
            <person name="Ju M."/>
            <person name="Zhao R."/>
            <person name="Li G."/>
            <person name="Mu C."/>
            <person name="Tian Q."/>
            <person name="Mei H."/>
            <person name="Zhang T."/>
            <person name="Gao T."/>
            <person name="Zhang H."/>
        </authorList>
    </citation>
    <scope>NUCLEOTIDE SEQUENCE</scope>
    <source>
        <strain evidence="1">KEN1</strain>
    </source>
</reference>
<protein>
    <submittedName>
        <fullName evidence="1">Uncharacterized protein</fullName>
    </submittedName>
</protein>
<dbReference type="AlphaFoldDB" id="A0AAW2XYR9"/>
<accession>A0AAW2XYR9</accession>
<name>A0AAW2XYR9_9LAMI</name>
<sequence length="173" mass="19596">MTDTSKANTNELISLSSAWQVYQRMWKKLISRKGVNPSKTIVETSEKYNRVWMLEGSKPEDVREWYDFGALASVHTMSPSFPEISKLPEWISGAVYDSWQNNPHLKRGDILELKFISAAPKTTGKGSHPAFYFIKLQRPDMVAFNKIKVASGEAPLVSTISEDDISTRRAWGL</sequence>